<gene>
    <name evidence="4" type="ORF">AACH00_11355</name>
</gene>
<dbReference type="Proteomes" id="UP001379945">
    <property type="component" value="Unassembled WGS sequence"/>
</dbReference>
<dbReference type="InterPro" id="IPR001633">
    <property type="entry name" value="EAL_dom"/>
</dbReference>
<evidence type="ECO:0000259" key="1">
    <source>
        <dbReference type="PROSITE" id="PS50112"/>
    </source>
</evidence>
<dbReference type="InterPro" id="IPR000160">
    <property type="entry name" value="GGDEF_dom"/>
</dbReference>
<accession>A0ABU9C9M7</accession>
<evidence type="ECO:0000313" key="5">
    <source>
        <dbReference type="Proteomes" id="UP001379945"/>
    </source>
</evidence>
<dbReference type="PROSITE" id="PS50883">
    <property type="entry name" value="EAL"/>
    <property type="match status" value="1"/>
</dbReference>
<dbReference type="InterPro" id="IPR035919">
    <property type="entry name" value="EAL_sf"/>
</dbReference>
<dbReference type="Gene3D" id="3.30.70.270">
    <property type="match status" value="1"/>
</dbReference>
<reference evidence="4 5" key="1">
    <citation type="submission" date="2024-04" db="EMBL/GenBank/DDBJ databases">
        <title>Novel species of the genus Ideonella isolated from streams.</title>
        <authorList>
            <person name="Lu H."/>
        </authorList>
    </citation>
    <scope>NUCLEOTIDE SEQUENCE [LARGE SCALE GENOMIC DNA]</scope>
    <source>
        <strain evidence="4 5">LYT19W</strain>
    </source>
</reference>
<dbReference type="PROSITE" id="PS50887">
    <property type="entry name" value="GGDEF"/>
    <property type="match status" value="1"/>
</dbReference>
<dbReference type="CDD" id="cd00130">
    <property type="entry name" value="PAS"/>
    <property type="match status" value="1"/>
</dbReference>
<dbReference type="EMBL" id="JBBUTI010000007">
    <property type="protein sequence ID" value="MEK8046950.1"/>
    <property type="molecule type" value="Genomic_DNA"/>
</dbReference>
<dbReference type="Gene3D" id="3.30.450.20">
    <property type="entry name" value="PAS domain"/>
    <property type="match status" value="2"/>
</dbReference>
<dbReference type="SUPFAM" id="SSF55073">
    <property type="entry name" value="Nucleotide cyclase"/>
    <property type="match status" value="1"/>
</dbReference>
<dbReference type="PROSITE" id="PS50112">
    <property type="entry name" value="PAS"/>
    <property type="match status" value="1"/>
</dbReference>
<dbReference type="Pfam" id="PF00563">
    <property type="entry name" value="EAL"/>
    <property type="match status" value="1"/>
</dbReference>
<evidence type="ECO:0000259" key="2">
    <source>
        <dbReference type="PROSITE" id="PS50883"/>
    </source>
</evidence>
<dbReference type="SMART" id="SM00267">
    <property type="entry name" value="GGDEF"/>
    <property type="match status" value="1"/>
</dbReference>
<dbReference type="Pfam" id="PF00989">
    <property type="entry name" value="PAS"/>
    <property type="match status" value="1"/>
</dbReference>
<organism evidence="4 5">
    <name type="scientific">Ideonella margarita</name>
    <dbReference type="NCBI Taxonomy" id="2984191"/>
    <lineage>
        <taxon>Bacteria</taxon>
        <taxon>Pseudomonadati</taxon>
        <taxon>Pseudomonadota</taxon>
        <taxon>Betaproteobacteria</taxon>
        <taxon>Burkholderiales</taxon>
        <taxon>Sphaerotilaceae</taxon>
        <taxon>Ideonella</taxon>
    </lineage>
</organism>
<dbReference type="CDD" id="cd01949">
    <property type="entry name" value="GGDEF"/>
    <property type="match status" value="1"/>
</dbReference>
<dbReference type="SUPFAM" id="SSF141868">
    <property type="entry name" value="EAL domain-like"/>
    <property type="match status" value="1"/>
</dbReference>
<comment type="caution">
    <text evidence="4">The sequence shown here is derived from an EMBL/GenBank/DDBJ whole genome shotgun (WGS) entry which is preliminary data.</text>
</comment>
<dbReference type="SMART" id="SM00091">
    <property type="entry name" value="PAS"/>
    <property type="match status" value="2"/>
</dbReference>
<feature type="domain" description="PAS" evidence="1">
    <location>
        <begin position="178"/>
        <end position="248"/>
    </location>
</feature>
<dbReference type="InterPro" id="IPR013767">
    <property type="entry name" value="PAS_fold"/>
</dbReference>
<dbReference type="NCBIfam" id="TIGR00254">
    <property type="entry name" value="GGDEF"/>
    <property type="match status" value="1"/>
</dbReference>
<dbReference type="InterPro" id="IPR029787">
    <property type="entry name" value="Nucleotide_cyclase"/>
</dbReference>
<dbReference type="PANTHER" id="PTHR44757:SF2">
    <property type="entry name" value="BIOFILM ARCHITECTURE MAINTENANCE PROTEIN MBAA"/>
    <property type="match status" value="1"/>
</dbReference>
<dbReference type="InterPro" id="IPR000014">
    <property type="entry name" value="PAS"/>
</dbReference>
<dbReference type="InterPro" id="IPR043128">
    <property type="entry name" value="Rev_trsase/Diguanyl_cyclase"/>
</dbReference>
<dbReference type="Gene3D" id="3.20.20.450">
    <property type="entry name" value="EAL domain"/>
    <property type="match status" value="1"/>
</dbReference>
<dbReference type="InterPro" id="IPR052155">
    <property type="entry name" value="Biofilm_reg_signaling"/>
</dbReference>
<dbReference type="RefSeq" id="WP_341399251.1">
    <property type="nucleotide sequence ID" value="NZ_JBBUTI010000007.1"/>
</dbReference>
<sequence>MNAGLPPAANAAHIEALALMQRRFDRERAARKAAEQLLTSKSRELFDALQVAQDSEHRLQMALWASGEGIWDWSSEDGVMRVRGLVVDGLELPAYDMAGREVIERIEPEDREATLLAWRLHLSGTHADIDTAYRVRLNNEVRWVRIRGRTMANPVAGMPVHVTGTIKDITVQRAAEESLHTMAQAFASTHDALAVVDGAWRVVETNESMQRLTGLSQQALLGFNLLELIDLPALGDSAQRIERQLESAGGMIPVEVTVTPVGGETRCGIVAMRDIRERRLAEERLERMALQDALTALPNRAALEQHLARCVKDRLRTGFGLLFLDLDGFKGVNDSFGHGEGDQLLREVSSRLRQALPQAFIGRWGGDEFAIVLPEGTGDFHIREAAQLLIATMAMPFRVGSEHEMLISPSIGAVRFPEDGDDASTLLRKADAAMYRAKDSGKNCLRIFDPAIEEGAVRRVKLQSLLRVDAERNAFTFVAQPKFDRAGRHTSAEVLVRWNTREFGAVSPAEFIPIAEQSGTIELLGRHALHMAAHLAKQVQEVVGRPLPIAVNLSPRQLRFSGFERLAVHACERMGVHPSQLELELTESALASDAVLPLLQRLRQQGFSLSLDDFGTGYSSLSHLLHLPFQKVKIDRAFVMDMQDNPRARAVIRGTLQICRDLGLTTVAEGVETEAQFQLLSELGVDEFQGYLFARPMPPEQWLALLAKGGADKALPR</sequence>
<evidence type="ECO:0000313" key="4">
    <source>
        <dbReference type="EMBL" id="MEK8046950.1"/>
    </source>
</evidence>
<protein>
    <submittedName>
        <fullName evidence="4">EAL domain-containing protein</fullName>
    </submittedName>
</protein>
<proteinExistence type="predicted"/>
<dbReference type="Pfam" id="PF00990">
    <property type="entry name" value="GGDEF"/>
    <property type="match status" value="1"/>
</dbReference>
<dbReference type="SMART" id="SM00052">
    <property type="entry name" value="EAL"/>
    <property type="match status" value="1"/>
</dbReference>
<dbReference type="CDD" id="cd01948">
    <property type="entry name" value="EAL"/>
    <property type="match status" value="1"/>
</dbReference>
<dbReference type="InterPro" id="IPR035965">
    <property type="entry name" value="PAS-like_dom_sf"/>
</dbReference>
<dbReference type="PANTHER" id="PTHR44757">
    <property type="entry name" value="DIGUANYLATE CYCLASE DGCP"/>
    <property type="match status" value="1"/>
</dbReference>
<evidence type="ECO:0000259" key="3">
    <source>
        <dbReference type="PROSITE" id="PS50887"/>
    </source>
</evidence>
<feature type="domain" description="GGDEF" evidence="3">
    <location>
        <begin position="317"/>
        <end position="450"/>
    </location>
</feature>
<dbReference type="SUPFAM" id="SSF55785">
    <property type="entry name" value="PYP-like sensor domain (PAS domain)"/>
    <property type="match status" value="2"/>
</dbReference>
<keyword evidence="5" id="KW-1185">Reference proteome</keyword>
<feature type="domain" description="EAL" evidence="2">
    <location>
        <begin position="459"/>
        <end position="710"/>
    </location>
</feature>
<name>A0ABU9C9M7_9BURK</name>
<dbReference type="NCBIfam" id="TIGR00229">
    <property type="entry name" value="sensory_box"/>
    <property type="match status" value="2"/>
</dbReference>